<sequence length="325" mass="34451">MSGTTTRAARGGGWSREDIPDLSGTVAIVTGANTGIGLPTARTLVARGARVVMACRNEAKAQAARGRVLSATGVPQDRVRVLPLDLASQASVTAFAERFLGEYDRLDLLINNAGLGSTRQTPTEDGFELQFGVNHLGHMALTLRLLPALVRTAGSRVVTLSSGAHRFGTVRLDDPHFRDGGYRPFAAYSQSKLANLLFAAELARRLTAAGHGTLSVAVDPGVARTELGHKQVSAGTRVLARLGSLVTLGRTGEGGSLVTLRAATDPHARTGDFYAPRWGGWGTPMVTAPAPRGRDRQVAARLWEISLRMLGQQEPAVLTPRPAKR</sequence>
<reference evidence="2 3" key="1">
    <citation type="submission" date="2020-07" db="EMBL/GenBank/DDBJ databases">
        <title>Sequencing the genomes of 1000 actinobacteria strains.</title>
        <authorList>
            <person name="Klenk H.-P."/>
        </authorList>
    </citation>
    <scope>NUCLEOTIDE SEQUENCE [LARGE SCALE GENOMIC DNA]</scope>
    <source>
        <strain evidence="2 3">DSM 42178</strain>
    </source>
</reference>
<dbReference type="CDD" id="cd05327">
    <property type="entry name" value="retinol-DH_like_SDR_c_like"/>
    <property type="match status" value="1"/>
</dbReference>
<dbReference type="Gene3D" id="3.40.50.720">
    <property type="entry name" value="NAD(P)-binding Rossmann-like Domain"/>
    <property type="match status" value="1"/>
</dbReference>
<comment type="caution">
    <text evidence="2">The sequence shown here is derived from an EMBL/GenBank/DDBJ whole genome shotgun (WGS) entry which is preliminary data.</text>
</comment>
<organism evidence="2 3">
    <name type="scientific">Allostreptomyces psammosilenae</name>
    <dbReference type="NCBI Taxonomy" id="1892865"/>
    <lineage>
        <taxon>Bacteria</taxon>
        <taxon>Bacillati</taxon>
        <taxon>Actinomycetota</taxon>
        <taxon>Actinomycetes</taxon>
        <taxon>Kitasatosporales</taxon>
        <taxon>Streptomycetaceae</taxon>
        <taxon>Allostreptomyces</taxon>
    </lineage>
</organism>
<dbReference type="RefSeq" id="WP_179816672.1">
    <property type="nucleotide sequence ID" value="NZ_JACBZD010000002.1"/>
</dbReference>
<evidence type="ECO:0000256" key="1">
    <source>
        <dbReference type="ARBA" id="ARBA00023002"/>
    </source>
</evidence>
<proteinExistence type="predicted"/>
<dbReference type="AlphaFoldDB" id="A0A853A019"/>
<evidence type="ECO:0000313" key="3">
    <source>
        <dbReference type="Proteomes" id="UP000567795"/>
    </source>
</evidence>
<gene>
    <name evidence="2" type="ORF">FHU37_004744</name>
</gene>
<dbReference type="Proteomes" id="UP000567795">
    <property type="component" value="Unassembled WGS sequence"/>
</dbReference>
<dbReference type="GO" id="GO:0016491">
    <property type="term" value="F:oxidoreductase activity"/>
    <property type="evidence" value="ECO:0007669"/>
    <property type="project" value="UniProtKB-KW"/>
</dbReference>
<name>A0A853A019_9ACTN</name>
<dbReference type="NCBIfam" id="NF004846">
    <property type="entry name" value="PRK06197.1"/>
    <property type="match status" value="1"/>
</dbReference>
<dbReference type="PANTHER" id="PTHR43157">
    <property type="entry name" value="PHOSPHATIDYLINOSITOL-GLYCAN BIOSYNTHESIS CLASS F PROTEIN-RELATED"/>
    <property type="match status" value="1"/>
</dbReference>
<dbReference type="InterPro" id="IPR002347">
    <property type="entry name" value="SDR_fam"/>
</dbReference>
<dbReference type="PANTHER" id="PTHR43157:SF31">
    <property type="entry name" value="PHOSPHATIDYLINOSITOL-GLYCAN BIOSYNTHESIS CLASS F PROTEIN"/>
    <property type="match status" value="1"/>
</dbReference>
<dbReference type="PRINTS" id="PR00081">
    <property type="entry name" value="GDHRDH"/>
</dbReference>
<dbReference type="EMBL" id="JACBZD010000002">
    <property type="protein sequence ID" value="NYI07715.1"/>
    <property type="molecule type" value="Genomic_DNA"/>
</dbReference>
<dbReference type="Pfam" id="PF00106">
    <property type="entry name" value="adh_short"/>
    <property type="match status" value="1"/>
</dbReference>
<keyword evidence="1" id="KW-0560">Oxidoreductase</keyword>
<dbReference type="SUPFAM" id="SSF51735">
    <property type="entry name" value="NAD(P)-binding Rossmann-fold domains"/>
    <property type="match status" value="1"/>
</dbReference>
<accession>A0A853A019</accession>
<keyword evidence="3" id="KW-1185">Reference proteome</keyword>
<dbReference type="InterPro" id="IPR036291">
    <property type="entry name" value="NAD(P)-bd_dom_sf"/>
</dbReference>
<protein>
    <submittedName>
        <fullName evidence="2">NAD(P)-dependent dehydrogenase (Short-subunit alcohol dehydrogenase family)</fullName>
    </submittedName>
</protein>
<evidence type="ECO:0000313" key="2">
    <source>
        <dbReference type="EMBL" id="NYI07715.1"/>
    </source>
</evidence>